<protein>
    <submittedName>
        <fullName evidence="2">Uncharacterized protein</fullName>
    </submittedName>
</protein>
<feature type="region of interest" description="Disordered" evidence="1">
    <location>
        <begin position="1068"/>
        <end position="1137"/>
    </location>
</feature>
<feature type="compositionally biased region" description="Polar residues" evidence="1">
    <location>
        <begin position="56"/>
        <end position="74"/>
    </location>
</feature>
<name>A0A166HJS7_9AGAM</name>
<evidence type="ECO:0000256" key="1">
    <source>
        <dbReference type="SAM" id="MobiDB-lite"/>
    </source>
</evidence>
<feature type="compositionally biased region" description="Pro residues" evidence="1">
    <location>
        <begin position="455"/>
        <end position="464"/>
    </location>
</feature>
<gene>
    <name evidence="2" type="ORF">FIBSPDRAFT_863294</name>
</gene>
<feature type="compositionally biased region" description="Polar residues" evidence="1">
    <location>
        <begin position="425"/>
        <end position="436"/>
    </location>
</feature>
<feature type="compositionally biased region" description="Low complexity" evidence="1">
    <location>
        <begin position="280"/>
        <end position="289"/>
    </location>
</feature>
<feature type="region of interest" description="Disordered" evidence="1">
    <location>
        <begin position="796"/>
        <end position="879"/>
    </location>
</feature>
<feature type="compositionally biased region" description="Polar residues" evidence="1">
    <location>
        <begin position="1098"/>
        <end position="1123"/>
    </location>
</feature>
<feature type="region of interest" description="Disordered" evidence="1">
    <location>
        <begin position="533"/>
        <end position="672"/>
    </location>
</feature>
<feature type="region of interest" description="Disordered" evidence="1">
    <location>
        <begin position="914"/>
        <end position="991"/>
    </location>
</feature>
<feature type="compositionally biased region" description="Low complexity" evidence="1">
    <location>
        <begin position="200"/>
        <end position="221"/>
    </location>
</feature>
<proteinExistence type="predicted"/>
<feature type="compositionally biased region" description="Polar residues" evidence="1">
    <location>
        <begin position="662"/>
        <end position="672"/>
    </location>
</feature>
<feature type="compositionally biased region" description="Basic and acidic residues" evidence="1">
    <location>
        <begin position="258"/>
        <end position="267"/>
    </location>
</feature>
<reference evidence="2 3" key="1">
    <citation type="journal article" date="2016" name="Mol. Biol. Evol.">
        <title>Comparative Genomics of Early-Diverging Mushroom-Forming Fungi Provides Insights into the Origins of Lignocellulose Decay Capabilities.</title>
        <authorList>
            <person name="Nagy L.G."/>
            <person name="Riley R."/>
            <person name="Tritt A."/>
            <person name="Adam C."/>
            <person name="Daum C."/>
            <person name="Floudas D."/>
            <person name="Sun H."/>
            <person name="Yadav J.S."/>
            <person name="Pangilinan J."/>
            <person name="Larsson K.H."/>
            <person name="Matsuura K."/>
            <person name="Barry K."/>
            <person name="Labutti K."/>
            <person name="Kuo R."/>
            <person name="Ohm R.A."/>
            <person name="Bhattacharya S.S."/>
            <person name="Shirouzu T."/>
            <person name="Yoshinaga Y."/>
            <person name="Martin F.M."/>
            <person name="Grigoriev I.V."/>
            <person name="Hibbett D.S."/>
        </authorList>
    </citation>
    <scope>NUCLEOTIDE SEQUENCE [LARGE SCALE GENOMIC DNA]</scope>
    <source>
        <strain evidence="2 3">CBS 109695</strain>
    </source>
</reference>
<keyword evidence="3" id="KW-1185">Reference proteome</keyword>
<dbReference type="EMBL" id="KV417568">
    <property type="protein sequence ID" value="KZP18936.1"/>
    <property type="molecule type" value="Genomic_DNA"/>
</dbReference>
<dbReference type="Proteomes" id="UP000076532">
    <property type="component" value="Unassembled WGS sequence"/>
</dbReference>
<feature type="compositionally biased region" description="Acidic residues" evidence="1">
    <location>
        <begin position="121"/>
        <end position="134"/>
    </location>
</feature>
<evidence type="ECO:0000313" key="3">
    <source>
        <dbReference type="Proteomes" id="UP000076532"/>
    </source>
</evidence>
<feature type="compositionally biased region" description="Polar residues" evidence="1">
    <location>
        <begin position="1"/>
        <end position="14"/>
    </location>
</feature>
<feature type="compositionally biased region" description="Basic and acidic residues" evidence="1">
    <location>
        <begin position="402"/>
        <end position="411"/>
    </location>
</feature>
<dbReference type="AlphaFoldDB" id="A0A166HJS7"/>
<dbReference type="OrthoDB" id="3358078at2759"/>
<evidence type="ECO:0000313" key="2">
    <source>
        <dbReference type="EMBL" id="KZP18936.1"/>
    </source>
</evidence>
<feature type="compositionally biased region" description="Low complexity" evidence="1">
    <location>
        <begin position="365"/>
        <end position="380"/>
    </location>
</feature>
<sequence>MTTRRPTLHSNKSRPLSAIFLGSISTPSHLPALPEPPPSPGADSDGSESGLPSPPATNSTGSGSNGDDTTNFGSVRQRPASYSHPHPDTSESTPSMPSAIYNPEIRSRSTTNINEEQHMSDDDEHDNDFDDGEDNTAKMDKRRSLKGSNENTMALQRVKSLAQRNRMALDKLSSISRLSSPSPSPSPVGNRAARSPMPPHSTTSSSSSTSSSRHAHSQSASVLQPRPRTASETPYHTISSSSNSRDYHRNETVLSGSETERDNHRLSLADAYSSDDQSNTPPSSASTSALRMTGMVPPITSPHRPRRISLPTSPGQAMSMSRTNPRQNADRSLSPGPSRTPRKRPTTTDPTREMSPEYDDRDASLDLTSAALAAVARSRSPVTLNATSGGSKGKRAPLPREFTGRDRRSLDGKSTGSADLPPQTPHRQPNRENTNVYLGRGSPSPQAAVASFAPGNPPRSPRGPKPGRSSTVRELTRRHQTRWLSEDLSGEVNGPENDEDGDGRRQAPRGGSMESPLGNLVGVRSLAGESLRAAGLKTKRDDVFGGGGEGRGADERSPAGGSGRAGEPSTASTKVSFDTRSGDQRRAHRASYNGIGSRPSTSLAESNHDRDQDSPGLGSSIHARQSTAKPSLPPDRAFTPSPFTTTRRHNSITPLPPRAGSTAPSQQQFSSSEHGCLMLESLQMFESNLTRLPPMGTTTTQTIPELFRSAQNIVNASDKLNALLRAGTNGALEEQIDAEVGSNDGLGGGEEIAEVWRRVGGEMRESLRVSDEIVRTMTGFLLGVGRVLKETAAAIGEETTQRSRSASIDEEFGGRRNATSPDVVSHGSGGRLSRDGRMSSGSRDSWELPPRTPGDTSLSKRLSTRVEPRPPSALNGNRDHFVRLDSHMDRETAPTPGPPKSGLAGTVRRLFTPREQRDHQVDPTISHEPSPTPITRNSTTLGRSRTLPPLSVPSPLPNLPSESPLPRNGSMAANAKSSRHRPALASISTVRGTSNPMFPSVATATTAISTGDETPFPLARHDSNVSIRSTNVTFSRPSTISISALNGLRKRTVSTTSSNAEEVSTSVQQVVSPSSAAEAGGDSRRKTVGARAAARMSLDSTANSNRNEGNQGTHRTMVPSNSAARRDRRRTVTEIFS</sequence>
<feature type="compositionally biased region" description="Polar residues" evidence="1">
    <location>
        <begin position="230"/>
        <end position="244"/>
    </location>
</feature>
<feature type="compositionally biased region" description="Polar residues" evidence="1">
    <location>
        <begin position="927"/>
        <end position="943"/>
    </location>
</feature>
<dbReference type="STRING" id="436010.A0A166HJS7"/>
<accession>A0A166HJS7</accession>
<organism evidence="2 3">
    <name type="scientific">Athelia psychrophila</name>
    <dbReference type="NCBI Taxonomy" id="1759441"/>
    <lineage>
        <taxon>Eukaryota</taxon>
        <taxon>Fungi</taxon>
        <taxon>Dikarya</taxon>
        <taxon>Basidiomycota</taxon>
        <taxon>Agaricomycotina</taxon>
        <taxon>Agaricomycetes</taxon>
        <taxon>Agaricomycetidae</taxon>
        <taxon>Atheliales</taxon>
        <taxon>Atheliaceae</taxon>
        <taxon>Athelia</taxon>
    </lineage>
</organism>
<feature type="region of interest" description="Disordered" evidence="1">
    <location>
        <begin position="1"/>
        <end position="521"/>
    </location>
</feature>
<feature type="compositionally biased region" description="Polar residues" evidence="1">
    <location>
        <begin position="310"/>
        <end position="331"/>
    </location>
</feature>
<feature type="compositionally biased region" description="Polar residues" evidence="1">
    <location>
        <begin position="569"/>
        <end position="579"/>
    </location>
</feature>
<feature type="compositionally biased region" description="Low complexity" evidence="1">
    <location>
        <begin position="1068"/>
        <end position="1079"/>
    </location>
</feature>